<dbReference type="EMBL" id="JH650972">
    <property type="protein sequence ID" value="EXA41819.1"/>
    <property type="molecule type" value="Genomic_DNA"/>
</dbReference>
<dbReference type="AlphaFoldDB" id="W9P9H2"/>
<dbReference type="Proteomes" id="UP000030751">
    <property type="component" value="Unassembled WGS sequence"/>
</dbReference>
<reference evidence="1" key="2">
    <citation type="submission" date="2012-05" db="EMBL/GenBank/DDBJ databases">
        <title>Annotation of the Genome Sequence of Fusarium oxysporum HDV247.</title>
        <authorList>
            <consortium name="The Broad Institute Genomics Platform"/>
            <person name="Ma L.-J."/>
            <person name="Corby-Kistler H."/>
            <person name="Broz K."/>
            <person name="Gale L.R."/>
            <person name="Jonkers W."/>
            <person name="O'Donnell K."/>
            <person name="Ploetz R."/>
            <person name="Steinberg C."/>
            <person name="Schwartz D.C."/>
            <person name="VanEtten H."/>
            <person name="Zhou S."/>
            <person name="Young S.K."/>
            <person name="Zeng Q."/>
            <person name="Gargeya S."/>
            <person name="Fitzgerald M."/>
            <person name="Abouelleil A."/>
            <person name="Alvarado L."/>
            <person name="Chapman S.B."/>
            <person name="Gainer-Dewar J."/>
            <person name="Goldberg J."/>
            <person name="Griggs A."/>
            <person name="Gujja S."/>
            <person name="Hansen M."/>
            <person name="Howarth C."/>
            <person name="Imamovic A."/>
            <person name="Ireland A."/>
            <person name="Larimer J."/>
            <person name="McCowan C."/>
            <person name="Murphy C."/>
            <person name="Pearson M."/>
            <person name="Poon T.W."/>
            <person name="Priest M."/>
            <person name="Roberts A."/>
            <person name="Saif S."/>
            <person name="Shea T."/>
            <person name="Sykes S."/>
            <person name="Wortman J."/>
            <person name="Nusbaum C."/>
            <person name="Birren B."/>
        </authorList>
    </citation>
    <scope>NUCLEOTIDE SEQUENCE</scope>
    <source>
        <strain evidence="1">HDV247</strain>
    </source>
</reference>
<reference evidence="1" key="1">
    <citation type="submission" date="2011-10" db="EMBL/GenBank/DDBJ databases">
        <title>The Genome Sequence of Fusarium oxysporum HDV247.</title>
        <authorList>
            <consortium name="The Broad Institute Genome Sequencing Platform"/>
            <person name="Ma L.-J."/>
            <person name="Gale L.R."/>
            <person name="Schwartz D.C."/>
            <person name="Zhou S."/>
            <person name="Corby-Kistler H."/>
            <person name="Young S.K."/>
            <person name="Zeng Q."/>
            <person name="Gargeya S."/>
            <person name="Fitzgerald M."/>
            <person name="Haas B."/>
            <person name="Abouelleil A."/>
            <person name="Alvarado L."/>
            <person name="Arachchi H.M."/>
            <person name="Berlin A."/>
            <person name="Brown A."/>
            <person name="Chapman S.B."/>
            <person name="Chen Z."/>
            <person name="Dunbar C."/>
            <person name="Freedman E."/>
            <person name="Gearin G."/>
            <person name="Goldberg J."/>
            <person name="Griggs A."/>
            <person name="Gujja S."/>
            <person name="Heiman D."/>
            <person name="Howarth C."/>
            <person name="Larson L."/>
            <person name="Lui A."/>
            <person name="MacDonald P.J.P."/>
            <person name="Montmayeur A."/>
            <person name="Murphy C."/>
            <person name="Neiman D."/>
            <person name="Pearson M."/>
            <person name="Priest M."/>
            <person name="Roberts A."/>
            <person name="Saif S."/>
            <person name="Shea T."/>
            <person name="Shenoy N."/>
            <person name="Sisk P."/>
            <person name="Stolte C."/>
            <person name="Sykes S."/>
            <person name="Wortman J."/>
            <person name="Nusbaum C."/>
            <person name="Birren B."/>
        </authorList>
    </citation>
    <scope>NUCLEOTIDE SEQUENCE [LARGE SCALE GENOMIC DNA]</scope>
    <source>
        <strain evidence="1">HDV247</strain>
    </source>
</reference>
<dbReference type="HOGENOM" id="CLU_2885839_0_0_1"/>
<evidence type="ECO:0000313" key="1">
    <source>
        <dbReference type="EMBL" id="EXA41819.1"/>
    </source>
</evidence>
<protein>
    <submittedName>
        <fullName evidence="1">Uncharacterized protein</fullName>
    </submittedName>
</protein>
<proteinExistence type="predicted"/>
<accession>W9P9H2</accession>
<organism evidence="1">
    <name type="scientific">Fusarium oxysporum f. sp. pisi HDV247</name>
    <dbReference type="NCBI Taxonomy" id="1080344"/>
    <lineage>
        <taxon>Eukaryota</taxon>
        <taxon>Fungi</taxon>
        <taxon>Dikarya</taxon>
        <taxon>Ascomycota</taxon>
        <taxon>Pezizomycotina</taxon>
        <taxon>Sordariomycetes</taxon>
        <taxon>Hypocreomycetidae</taxon>
        <taxon>Hypocreales</taxon>
        <taxon>Nectriaceae</taxon>
        <taxon>Fusarium</taxon>
        <taxon>Fusarium oxysporum species complex</taxon>
    </lineage>
</organism>
<sequence length="63" mass="6801">MGSVAHTVFFHFLLRHPFSGFSSAESIKVDRINTTPLASKCSAGLLVDSEYGSAPQWTNNSGQ</sequence>
<name>W9P9H2_FUSOX</name>
<gene>
    <name evidence="1" type="ORF">FOVG_07259</name>
</gene>